<organism evidence="3 4">
    <name type="scientific">Symbiodinium microadriaticum</name>
    <name type="common">Dinoflagellate</name>
    <name type="synonym">Zooxanthella microadriatica</name>
    <dbReference type="NCBI Taxonomy" id="2951"/>
    <lineage>
        <taxon>Eukaryota</taxon>
        <taxon>Sar</taxon>
        <taxon>Alveolata</taxon>
        <taxon>Dinophyceae</taxon>
        <taxon>Suessiales</taxon>
        <taxon>Symbiodiniaceae</taxon>
        <taxon>Symbiodinium</taxon>
    </lineage>
</organism>
<evidence type="ECO:0000313" key="3">
    <source>
        <dbReference type="EMBL" id="OLQ14329.1"/>
    </source>
</evidence>
<dbReference type="EMBL" id="LSRX01000016">
    <property type="protein sequence ID" value="OLQ14329.1"/>
    <property type="molecule type" value="Genomic_DNA"/>
</dbReference>
<gene>
    <name evidence="3" type="ORF">AK812_SmicGene1538</name>
</gene>
<feature type="region of interest" description="Disordered" evidence="1">
    <location>
        <begin position="51"/>
        <end position="76"/>
    </location>
</feature>
<dbReference type="AlphaFoldDB" id="A0A1Q9F400"/>
<evidence type="ECO:0000256" key="1">
    <source>
        <dbReference type="SAM" id="MobiDB-lite"/>
    </source>
</evidence>
<evidence type="ECO:0000313" key="4">
    <source>
        <dbReference type="Proteomes" id="UP000186817"/>
    </source>
</evidence>
<keyword evidence="2" id="KW-0732">Signal</keyword>
<protein>
    <submittedName>
        <fullName evidence="3">Uncharacterized protein</fullName>
    </submittedName>
</protein>
<keyword evidence="4" id="KW-1185">Reference proteome</keyword>
<accession>A0A1Q9F400</accession>
<sequence>MFDGAVCWATTWPTCVAQCLHWWEPVECTQCWLTNYTANCLGKYSKCLEPGTEDAESSLSPVASTETSTAPAEVVV</sequence>
<dbReference type="OrthoDB" id="10289780at2759"/>
<evidence type="ECO:0000256" key="2">
    <source>
        <dbReference type="SAM" id="SignalP"/>
    </source>
</evidence>
<dbReference type="Proteomes" id="UP000186817">
    <property type="component" value="Unassembled WGS sequence"/>
</dbReference>
<feature type="signal peptide" evidence="2">
    <location>
        <begin position="1"/>
        <end position="17"/>
    </location>
</feature>
<reference evidence="3 4" key="1">
    <citation type="submission" date="2016-02" db="EMBL/GenBank/DDBJ databases">
        <title>Genome analysis of coral dinoflagellate symbionts highlights evolutionary adaptations to a symbiotic lifestyle.</title>
        <authorList>
            <person name="Aranda M."/>
            <person name="Li Y."/>
            <person name="Liew Y.J."/>
            <person name="Baumgarten S."/>
            <person name="Simakov O."/>
            <person name="Wilson M."/>
            <person name="Piel J."/>
            <person name="Ashoor H."/>
            <person name="Bougouffa S."/>
            <person name="Bajic V.B."/>
            <person name="Ryu T."/>
            <person name="Ravasi T."/>
            <person name="Bayer T."/>
            <person name="Micklem G."/>
            <person name="Kim H."/>
            <person name="Bhak J."/>
            <person name="Lajeunesse T.C."/>
            <person name="Voolstra C.R."/>
        </authorList>
    </citation>
    <scope>NUCLEOTIDE SEQUENCE [LARGE SCALE GENOMIC DNA]</scope>
    <source>
        <strain evidence="3 4">CCMP2467</strain>
    </source>
</reference>
<proteinExistence type="predicted"/>
<feature type="chain" id="PRO_5012389922" evidence="2">
    <location>
        <begin position="18"/>
        <end position="76"/>
    </location>
</feature>
<feature type="compositionally biased region" description="Polar residues" evidence="1">
    <location>
        <begin position="57"/>
        <end position="70"/>
    </location>
</feature>
<name>A0A1Q9F400_SYMMI</name>
<comment type="caution">
    <text evidence="3">The sequence shown here is derived from an EMBL/GenBank/DDBJ whole genome shotgun (WGS) entry which is preliminary data.</text>
</comment>